<dbReference type="Ensembl" id="ENSCINT00000012310.3">
    <property type="protein sequence ID" value="ENSCINP00000012310.3"/>
    <property type="gene ID" value="ENSCING00000005953.3"/>
</dbReference>
<proteinExistence type="inferred from homology"/>
<keyword evidence="2 6" id="KW-0732">Signal</keyword>
<feature type="signal peptide" evidence="6">
    <location>
        <begin position="1"/>
        <end position="24"/>
    </location>
</feature>
<feature type="domain" description="Folate receptor-like" evidence="7">
    <location>
        <begin position="35"/>
        <end position="206"/>
    </location>
</feature>
<dbReference type="PANTHER" id="PTHR10517">
    <property type="entry name" value="FOLATE RECEPTOR"/>
    <property type="match status" value="1"/>
</dbReference>
<dbReference type="OMA" id="VAYHYAL"/>
<reference evidence="8" key="2">
    <citation type="journal article" date="2008" name="Genome Biol.">
        <title>Improved genome assembly and evidence-based global gene model set for the chordate Ciona intestinalis: new insight into intron and operon populations.</title>
        <authorList>
            <person name="Satou Y."/>
            <person name="Mineta K."/>
            <person name="Ogasawara M."/>
            <person name="Sasakura Y."/>
            <person name="Shoguchi E."/>
            <person name="Ueno K."/>
            <person name="Yamada L."/>
            <person name="Matsumoto J."/>
            <person name="Wasserscheid J."/>
            <person name="Dewar K."/>
            <person name="Wiley G.B."/>
            <person name="Macmil S.L."/>
            <person name="Roe B.A."/>
            <person name="Zeller R.W."/>
            <person name="Hastings K.E."/>
            <person name="Lemaire P."/>
            <person name="Lindquist E."/>
            <person name="Endo T."/>
            <person name="Hotta K."/>
            <person name="Inaba K."/>
        </authorList>
    </citation>
    <scope>NUCLEOTIDE SEQUENCE [LARGE SCALE GENOMIC DNA]</scope>
    <source>
        <strain evidence="8">wild type</strain>
    </source>
</reference>
<feature type="transmembrane region" description="Helical" evidence="5">
    <location>
        <begin position="253"/>
        <end position="275"/>
    </location>
</feature>
<sequence>MFTVRLSSMFVLLCFLYTCVLVDGSDKKETDVLNTCLSSKHHKTQPGPEDNLFKCSAWLNNSCCTNYTAQYVHGDGQPLYNLNFSHCAPMSDKCRNHFTNNNCFYECSPYLGPWITPQKLSYRHERMYKVPLCASQCNAWWQDCKDESTCVENWSTGFKWDKSGNHCPRNTVCRPFTSVYHNASHFCETVWGPDDFVVTPDHNYCMKLSFTGPNPNVEVAYHYALKKHLIKGTAVPPYSEPPKIPPLQVQGTIFSVVIGSIIIIVVIALLIFVGLKRYRGTLFHHQGVPMRFRNLLRSSRQSAMVTRSDPGAEMSFMQYEEEEEEDNPEMNGSLRLDL</sequence>
<protein>
    <submittedName>
        <fullName evidence="8">Folate receptor gamma</fullName>
    </submittedName>
</protein>
<evidence type="ECO:0000256" key="6">
    <source>
        <dbReference type="SAM" id="SignalP"/>
    </source>
</evidence>
<reference evidence="9" key="1">
    <citation type="journal article" date="2002" name="Science">
        <title>The draft genome of Ciona intestinalis: insights into chordate and vertebrate origins.</title>
        <authorList>
            <person name="Dehal P."/>
            <person name="Satou Y."/>
            <person name="Campbell R.K."/>
            <person name="Chapman J."/>
            <person name="Degnan B."/>
            <person name="De Tomaso A."/>
            <person name="Davidson B."/>
            <person name="Di Gregorio A."/>
            <person name="Gelpke M."/>
            <person name="Goodstein D.M."/>
            <person name="Harafuji N."/>
            <person name="Hastings K.E."/>
            <person name="Ho I."/>
            <person name="Hotta K."/>
            <person name="Huang W."/>
            <person name="Kawashima T."/>
            <person name="Lemaire P."/>
            <person name="Martinez D."/>
            <person name="Meinertzhagen I.A."/>
            <person name="Necula S."/>
            <person name="Nonaka M."/>
            <person name="Putnam N."/>
            <person name="Rash S."/>
            <person name="Saiga H."/>
            <person name="Satake M."/>
            <person name="Terry A."/>
            <person name="Yamada L."/>
            <person name="Wang H.G."/>
            <person name="Awazu S."/>
            <person name="Azumi K."/>
            <person name="Boore J."/>
            <person name="Branno M."/>
            <person name="Chin-Bow S."/>
            <person name="DeSantis R."/>
            <person name="Doyle S."/>
            <person name="Francino P."/>
            <person name="Keys D.N."/>
            <person name="Haga S."/>
            <person name="Hayashi H."/>
            <person name="Hino K."/>
            <person name="Imai K.S."/>
            <person name="Inaba K."/>
            <person name="Kano S."/>
            <person name="Kobayashi K."/>
            <person name="Kobayashi M."/>
            <person name="Lee B.I."/>
            <person name="Makabe K.W."/>
            <person name="Manohar C."/>
            <person name="Matassi G."/>
            <person name="Medina M."/>
            <person name="Mochizuki Y."/>
            <person name="Mount S."/>
            <person name="Morishita T."/>
            <person name="Miura S."/>
            <person name="Nakayama A."/>
            <person name="Nishizaka S."/>
            <person name="Nomoto H."/>
            <person name="Ohta F."/>
            <person name="Oishi K."/>
            <person name="Rigoutsos I."/>
            <person name="Sano M."/>
            <person name="Sasaki A."/>
            <person name="Sasakura Y."/>
            <person name="Shoguchi E."/>
            <person name="Shin-i T."/>
            <person name="Spagnuolo A."/>
            <person name="Stainier D."/>
            <person name="Suzuki M.M."/>
            <person name="Tassy O."/>
            <person name="Takatori N."/>
            <person name="Tokuoka M."/>
            <person name="Yagi K."/>
            <person name="Yoshizaki F."/>
            <person name="Wada S."/>
            <person name="Zhang C."/>
            <person name="Hyatt P.D."/>
            <person name="Larimer F."/>
            <person name="Detter C."/>
            <person name="Doggett N."/>
            <person name="Glavina T."/>
            <person name="Hawkins T."/>
            <person name="Richardson P."/>
            <person name="Lucas S."/>
            <person name="Kohara Y."/>
            <person name="Levine M."/>
            <person name="Satoh N."/>
            <person name="Rokhsar D.S."/>
        </authorList>
    </citation>
    <scope>NUCLEOTIDE SEQUENCE [LARGE SCALE GENOMIC DNA]</scope>
</reference>
<reference evidence="8" key="4">
    <citation type="submission" date="2025-09" db="UniProtKB">
        <authorList>
            <consortium name="Ensembl"/>
        </authorList>
    </citation>
    <scope>IDENTIFICATION</scope>
</reference>
<organism evidence="8 9">
    <name type="scientific">Ciona intestinalis</name>
    <name type="common">Transparent sea squirt</name>
    <name type="synonym">Ascidia intestinalis</name>
    <dbReference type="NCBI Taxonomy" id="7719"/>
    <lineage>
        <taxon>Eukaryota</taxon>
        <taxon>Metazoa</taxon>
        <taxon>Chordata</taxon>
        <taxon>Tunicata</taxon>
        <taxon>Ascidiacea</taxon>
        <taxon>Phlebobranchia</taxon>
        <taxon>Cionidae</taxon>
        <taxon>Ciona</taxon>
    </lineage>
</organism>
<dbReference type="FunCoup" id="F6WFD9">
    <property type="interactions" value="49"/>
</dbReference>
<dbReference type="KEGG" id="cin:100178291"/>
<dbReference type="GeneTree" id="ENSGT00950000183144"/>
<evidence type="ECO:0000256" key="3">
    <source>
        <dbReference type="ARBA" id="ARBA00023157"/>
    </source>
</evidence>
<dbReference type="InterPro" id="IPR018143">
    <property type="entry name" value="Folate_rcpt-like"/>
</dbReference>
<keyword evidence="5" id="KW-0812">Transmembrane</keyword>
<keyword evidence="9" id="KW-1185">Reference proteome</keyword>
<gene>
    <name evidence="8" type="primary">LOC100178291</name>
</gene>
<evidence type="ECO:0000256" key="1">
    <source>
        <dbReference type="ARBA" id="ARBA00007932"/>
    </source>
</evidence>
<comment type="similarity">
    <text evidence="1">Belongs to the folate receptor family.</text>
</comment>
<dbReference type="STRING" id="7719.ENSCINP00000012310"/>
<evidence type="ECO:0000259" key="7">
    <source>
        <dbReference type="Pfam" id="PF03024"/>
    </source>
</evidence>
<evidence type="ECO:0000256" key="5">
    <source>
        <dbReference type="SAM" id="Phobius"/>
    </source>
</evidence>
<dbReference type="Pfam" id="PF03024">
    <property type="entry name" value="Folate_rec"/>
    <property type="match status" value="1"/>
</dbReference>
<dbReference type="InParanoid" id="F6WFD9"/>
<feature type="compositionally biased region" description="Acidic residues" evidence="4">
    <location>
        <begin position="319"/>
        <end position="328"/>
    </location>
</feature>
<feature type="chain" id="PRO_5014090293" evidence="6">
    <location>
        <begin position="25"/>
        <end position="338"/>
    </location>
</feature>
<feature type="region of interest" description="Disordered" evidence="4">
    <location>
        <begin position="319"/>
        <end position="338"/>
    </location>
</feature>
<dbReference type="OrthoDB" id="567542at2759"/>
<keyword evidence="5" id="KW-0472">Membrane</keyword>
<dbReference type="HOGENOM" id="CLU_070826_0_0_1"/>
<evidence type="ECO:0000256" key="4">
    <source>
        <dbReference type="SAM" id="MobiDB-lite"/>
    </source>
</evidence>
<dbReference type="PANTHER" id="PTHR10517:SF14">
    <property type="entry name" value="FOLATE RECEPTOR 1-RELATED"/>
    <property type="match status" value="1"/>
</dbReference>
<dbReference type="GO" id="GO:0009897">
    <property type="term" value="C:external side of plasma membrane"/>
    <property type="evidence" value="ECO:0000318"/>
    <property type="project" value="GO_Central"/>
</dbReference>
<dbReference type="GeneID" id="100178291"/>
<evidence type="ECO:0000313" key="9">
    <source>
        <dbReference type="Proteomes" id="UP000008144"/>
    </source>
</evidence>
<accession>A0A1W2WLG4</accession>
<dbReference type="AlphaFoldDB" id="F6WFD9"/>
<dbReference type="GO" id="GO:0038023">
    <property type="term" value="F:signaling receptor activity"/>
    <property type="evidence" value="ECO:0000318"/>
    <property type="project" value="GO_Central"/>
</dbReference>
<dbReference type="InterPro" id="IPR004269">
    <property type="entry name" value="Folate_rcpt"/>
</dbReference>
<reference evidence="8" key="3">
    <citation type="submission" date="2025-08" db="UniProtKB">
        <authorList>
            <consortium name="Ensembl"/>
        </authorList>
    </citation>
    <scope>IDENTIFICATION</scope>
</reference>
<accession>F6WFD9</accession>
<evidence type="ECO:0000313" key="8">
    <source>
        <dbReference type="Ensembl" id="ENSCINP00000012310.3"/>
    </source>
</evidence>
<dbReference type="EMBL" id="EAAA01001447">
    <property type="status" value="NOT_ANNOTATED_CDS"/>
    <property type="molecule type" value="Genomic_DNA"/>
</dbReference>
<dbReference type="Proteomes" id="UP000008144">
    <property type="component" value="Chromosome 2"/>
</dbReference>
<keyword evidence="3" id="KW-1015">Disulfide bond</keyword>
<keyword evidence="5" id="KW-1133">Transmembrane helix</keyword>
<name>F6WFD9_CIOIN</name>
<dbReference type="RefSeq" id="XP_002130677.1">
    <property type="nucleotide sequence ID" value="XM_002130641.4"/>
</dbReference>
<evidence type="ECO:0000256" key="2">
    <source>
        <dbReference type="ARBA" id="ARBA00022729"/>
    </source>
</evidence>